<accession>A0A7V4TZY0</accession>
<sequence length="339" mass="37613">MDKIRVGVAGVGHLGRLHASLYKEVKDAYLAGIFDADKEKSAAISKELGVKAFDSYDQLLENVDALNIVTPTSTHFDLAKKAILAGKHVFIEKPITRSTNEAQQLIDLAAEANTLIQVGHIERFNPAMLALQDVQLEPIFVESHRLASFDPRGTDVAVILDLMIHDLDLILHMVKSPPKKIAASGVGVVSSTVDIANARIEFENGCVANVTASRISNKKMRKMRLFQKDAYISVDFVEGFSEIFYIPHEGDTPFKDGTLAFSLGKINEGENAREIKYNRLERKNVNPLLKELTMFVDAIRNNLEPPVTAQDGMAALKLANLVLKEIQAHQDYIDRHKNE</sequence>
<dbReference type="SUPFAM" id="SSF55347">
    <property type="entry name" value="Glyceraldehyde-3-phosphate dehydrogenase-like, C-terminal domain"/>
    <property type="match status" value="1"/>
</dbReference>
<dbReference type="Proteomes" id="UP000885779">
    <property type="component" value="Unassembled WGS sequence"/>
</dbReference>
<feature type="domain" description="Gfo/Idh/MocA-like oxidoreductase N-terminal" evidence="1">
    <location>
        <begin position="4"/>
        <end position="120"/>
    </location>
</feature>
<dbReference type="PANTHER" id="PTHR43377:SF1">
    <property type="entry name" value="BILIVERDIN REDUCTASE A"/>
    <property type="match status" value="1"/>
</dbReference>
<protein>
    <submittedName>
        <fullName evidence="3">Gfo/Idh/MocA family oxidoreductase</fullName>
    </submittedName>
</protein>
<comment type="caution">
    <text evidence="3">The sequence shown here is derived from an EMBL/GenBank/DDBJ whole genome shotgun (WGS) entry which is preliminary data.</text>
</comment>
<gene>
    <name evidence="3" type="ORF">ENK44_05135</name>
</gene>
<dbReference type="Pfam" id="PF22725">
    <property type="entry name" value="GFO_IDH_MocA_C3"/>
    <property type="match status" value="1"/>
</dbReference>
<dbReference type="SUPFAM" id="SSF51735">
    <property type="entry name" value="NAD(P)-binding Rossmann-fold domains"/>
    <property type="match status" value="1"/>
</dbReference>
<dbReference type="InterPro" id="IPR000683">
    <property type="entry name" value="Gfo/Idh/MocA-like_OxRdtase_N"/>
</dbReference>
<evidence type="ECO:0000259" key="2">
    <source>
        <dbReference type="Pfam" id="PF22725"/>
    </source>
</evidence>
<proteinExistence type="predicted"/>
<dbReference type="PANTHER" id="PTHR43377">
    <property type="entry name" value="BILIVERDIN REDUCTASE A"/>
    <property type="match status" value="1"/>
</dbReference>
<dbReference type="Pfam" id="PF01408">
    <property type="entry name" value="GFO_IDH_MocA"/>
    <property type="match status" value="1"/>
</dbReference>
<organism evidence="3">
    <name type="scientific">Caldithrix abyssi</name>
    <dbReference type="NCBI Taxonomy" id="187145"/>
    <lineage>
        <taxon>Bacteria</taxon>
        <taxon>Pseudomonadati</taxon>
        <taxon>Calditrichota</taxon>
        <taxon>Calditrichia</taxon>
        <taxon>Calditrichales</taxon>
        <taxon>Calditrichaceae</taxon>
        <taxon>Caldithrix</taxon>
    </lineage>
</organism>
<evidence type="ECO:0000313" key="3">
    <source>
        <dbReference type="EMBL" id="HGY55063.1"/>
    </source>
</evidence>
<dbReference type="AlphaFoldDB" id="A0A7V4TZY0"/>
<evidence type="ECO:0000259" key="1">
    <source>
        <dbReference type="Pfam" id="PF01408"/>
    </source>
</evidence>
<dbReference type="InterPro" id="IPR051450">
    <property type="entry name" value="Gfo/Idh/MocA_Oxidoreductases"/>
</dbReference>
<dbReference type="EMBL" id="DRQG01000046">
    <property type="protein sequence ID" value="HGY55063.1"/>
    <property type="molecule type" value="Genomic_DNA"/>
</dbReference>
<dbReference type="Gene3D" id="3.30.360.10">
    <property type="entry name" value="Dihydrodipicolinate Reductase, domain 2"/>
    <property type="match status" value="1"/>
</dbReference>
<dbReference type="Gene3D" id="3.40.50.720">
    <property type="entry name" value="NAD(P)-binding Rossmann-like Domain"/>
    <property type="match status" value="1"/>
</dbReference>
<name>A0A7V4TZY0_CALAY</name>
<reference evidence="3" key="1">
    <citation type="journal article" date="2020" name="mSystems">
        <title>Genome- and Community-Level Interaction Insights into Carbon Utilization and Element Cycling Functions of Hydrothermarchaeota in Hydrothermal Sediment.</title>
        <authorList>
            <person name="Zhou Z."/>
            <person name="Liu Y."/>
            <person name="Xu W."/>
            <person name="Pan J."/>
            <person name="Luo Z.H."/>
            <person name="Li M."/>
        </authorList>
    </citation>
    <scope>NUCLEOTIDE SEQUENCE [LARGE SCALE GENOMIC DNA]</scope>
    <source>
        <strain evidence="3">HyVt-577</strain>
    </source>
</reference>
<dbReference type="InterPro" id="IPR036291">
    <property type="entry name" value="NAD(P)-bd_dom_sf"/>
</dbReference>
<dbReference type="GO" id="GO:0000166">
    <property type="term" value="F:nucleotide binding"/>
    <property type="evidence" value="ECO:0007669"/>
    <property type="project" value="InterPro"/>
</dbReference>
<dbReference type="InterPro" id="IPR055170">
    <property type="entry name" value="GFO_IDH_MocA-like_dom"/>
</dbReference>
<feature type="domain" description="GFO/IDH/MocA-like oxidoreductase" evidence="2">
    <location>
        <begin position="156"/>
        <end position="223"/>
    </location>
</feature>